<evidence type="ECO:0000313" key="1">
    <source>
        <dbReference type="EMBL" id="PHJ15738.1"/>
    </source>
</evidence>
<dbReference type="RefSeq" id="XP_067917470.1">
    <property type="nucleotide sequence ID" value="XM_068070555.1"/>
</dbReference>
<dbReference type="VEuPathDB" id="ToxoDB:CSUI_010451"/>
<dbReference type="EMBL" id="MIGC01007452">
    <property type="protein sequence ID" value="PHJ15738.1"/>
    <property type="molecule type" value="Genomic_DNA"/>
</dbReference>
<keyword evidence="2" id="KW-1185">Reference proteome</keyword>
<proteinExistence type="predicted"/>
<organism evidence="1 2">
    <name type="scientific">Cystoisospora suis</name>
    <dbReference type="NCBI Taxonomy" id="483139"/>
    <lineage>
        <taxon>Eukaryota</taxon>
        <taxon>Sar</taxon>
        <taxon>Alveolata</taxon>
        <taxon>Apicomplexa</taxon>
        <taxon>Conoidasida</taxon>
        <taxon>Coccidia</taxon>
        <taxon>Eucoccidiorida</taxon>
        <taxon>Eimeriorina</taxon>
        <taxon>Sarcocystidae</taxon>
        <taxon>Cystoisospora</taxon>
    </lineage>
</organism>
<reference evidence="1 2" key="1">
    <citation type="journal article" date="2017" name="Int. J. Parasitol.">
        <title>The genome of the protozoan parasite Cystoisospora suis and a reverse vaccinology approach to identify vaccine candidates.</title>
        <authorList>
            <person name="Palmieri N."/>
            <person name="Shrestha A."/>
            <person name="Ruttkowski B."/>
            <person name="Beck T."/>
            <person name="Vogl C."/>
            <person name="Tomley F."/>
            <person name="Blake D.P."/>
            <person name="Joachim A."/>
        </authorList>
    </citation>
    <scope>NUCLEOTIDE SEQUENCE [LARGE SCALE GENOMIC DNA]</scope>
    <source>
        <strain evidence="1 2">Wien I</strain>
    </source>
</reference>
<evidence type="ECO:0000313" key="2">
    <source>
        <dbReference type="Proteomes" id="UP000221165"/>
    </source>
</evidence>
<accession>A0A2C6KGD9</accession>
<comment type="caution">
    <text evidence="1">The sequence shown here is derived from an EMBL/GenBank/DDBJ whole genome shotgun (WGS) entry which is preliminary data.</text>
</comment>
<dbReference type="GeneID" id="94433766"/>
<dbReference type="Proteomes" id="UP000221165">
    <property type="component" value="Unassembled WGS sequence"/>
</dbReference>
<protein>
    <submittedName>
        <fullName evidence="1">Dynein heavy chain family protein</fullName>
    </submittedName>
</protein>
<name>A0A2C6KGD9_9APIC</name>
<dbReference type="OrthoDB" id="10251809at2759"/>
<dbReference type="AlphaFoldDB" id="A0A2C6KGD9"/>
<sequence>MAALHPRHRWMISQIVAAFGLEEDENAVEASFRGQFYPKIEKFLNGTSRRQYVLFGYQKPRESRNATPGPPDPSLDAKLICTDGTESGLESRSIYFLKTTPRGKAVNLNVPSDCEVLFGEVAAAPLSSLDVTLADVFLPVVERFNENDW</sequence>
<gene>
    <name evidence="1" type="ORF">CSUI_010451</name>
</gene>